<dbReference type="STRING" id="526218.Sterm_2822"/>
<dbReference type="KEGG" id="str:Sterm_2822"/>
<dbReference type="EMBL" id="CP001739">
    <property type="protein sequence ID" value="ACZ09666.1"/>
    <property type="molecule type" value="Genomic_DNA"/>
</dbReference>
<evidence type="ECO:0000313" key="4">
    <source>
        <dbReference type="Proteomes" id="UP000000845"/>
    </source>
</evidence>
<feature type="domain" description="Phage protein Gp138 N-terminal" evidence="2">
    <location>
        <begin position="32"/>
        <end position="128"/>
    </location>
</feature>
<evidence type="ECO:0000256" key="1">
    <source>
        <dbReference type="SAM" id="MobiDB-lite"/>
    </source>
</evidence>
<dbReference type="Proteomes" id="UP000000845">
    <property type="component" value="Chromosome"/>
</dbReference>
<organism evidence="3 4">
    <name type="scientific">Sebaldella termitidis (strain ATCC 33386 / NCTC 11300)</name>
    <dbReference type="NCBI Taxonomy" id="526218"/>
    <lineage>
        <taxon>Bacteria</taxon>
        <taxon>Fusobacteriati</taxon>
        <taxon>Fusobacteriota</taxon>
        <taxon>Fusobacteriia</taxon>
        <taxon>Fusobacteriales</taxon>
        <taxon>Leptotrichiaceae</taxon>
        <taxon>Sebaldella</taxon>
    </lineage>
</organism>
<evidence type="ECO:0000313" key="3">
    <source>
        <dbReference type="EMBL" id="ACZ09666.1"/>
    </source>
</evidence>
<name>D1AN62_SEBTE</name>
<dbReference type="RefSeq" id="WP_012862260.1">
    <property type="nucleotide sequence ID" value="NC_013517.1"/>
</dbReference>
<reference evidence="4" key="1">
    <citation type="submission" date="2009-09" db="EMBL/GenBank/DDBJ databases">
        <title>The complete chromosome of Sebaldella termitidis ATCC 33386.</title>
        <authorList>
            <consortium name="US DOE Joint Genome Institute (JGI-PGF)"/>
            <person name="Lucas S."/>
            <person name="Copeland A."/>
            <person name="Lapidus A."/>
            <person name="Glavina del Rio T."/>
            <person name="Dalin E."/>
            <person name="Tice H."/>
            <person name="Bruce D."/>
            <person name="Goodwin L."/>
            <person name="Pitluck S."/>
            <person name="Kyrpides N."/>
            <person name="Mavromatis K."/>
            <person name="Ivanova N."/>
            <person name="Mikhailova N."/>
            <person name="Sims D."/>
            <person name="Meincke L."/>
            <person name="Brettin T."/>
            <person name="Detter J.C."/>
            <person name="Han C."/>
            <person name="Larimer F."/>
            <person name="Land M."/>
            <person name="Hauser L."/>
            <person name="Markowitz V."/>
            <person name="Cheng J.F."/>
            <person name="Hugenholtz P."/>
            <person name="Woyke T."/>
            <person name="Wu D."/>
            <person name="Eisen J.A."/>
        </authorList>
    </citation>
    <scope>NUCLEOTIDE SEQUENCE [LARGE SCALE GENOMIC DNA]</scope>
    <source>
        <strain evidence="4">ATCC 33386 / NCTC 11300</strain>
    </source>
</reference>
<dbReference type="InterPro" id="IPR037026">
    <property type="entry name" value="Vgr_OB-fold_dom_sf"/>
</dbReference>
<reference evidence="3 4" key="2">
    <citation type="journal article" date="2010" name="Stand. Genomic Sci.">
        <title>Complete genome sequence of Sebaldella termitidis type strain (NCTC 11300).</title>
        <authorList>
            <person name="Harmon-Smith M."/>
            <person name="Celia L."/>
            <person name="Chertkov O."/>
            <person name="Lapidus A."/>
            <person name="Copeland A."/>
            <person name="Glavina Del Rio T."/>
            <person name="Nolan M."/>
            <person name="Lucas S."/>
            <person name="Tice H."/>
            <person name="Cheng J.F."/>
            <person name="Han C."/>
            <person name="Detter J.C."/>
            <person name="Bruce D."/>
            <person name="Goodwin L."/>
            <person name="Pitluck S."/>
            <person name="Pati A."/>
            <person name="Liolios K."/>
            <person name="Ivanova N."/>
            <person name="Mavromatis K."/>
            <person name="Mikhailova N."/>
            <person name="Chen A."/>
            <person name="Palaniappan K."/>
            <person name="Land M."/>
            <person name="Hauser L."/>
            <person name="Chang Y.J."/>
            <person name="Jeffries C.D."/>
            <person name="Brettin T."/>
            <person name="Goker M."/>
            <person name="Beck B."/>
            <person name="Bristow J."/>
            <person name="Eisen J.A."/>
            <person name="Markowitz V."/>
            <person name="Hugenholtz P."/>
            <person name="Kyrpides N.C."/>
            <person name="Klenk H.P."/>
            <person name="Chen F."/>
        </authorList>
    </citation>
    <scope>NUCLEOTIDE SEQUENCE [LARGE SCALE GENOMIC DNA]</scope>
    <source>
        <strain evidence="4">ATCC 33386 / NCTC 11300</strain>
    </source>
</reference>
<dbReference type="AlphaFoldDB" id="D1AN62"/>
<dbReference type="InterPro" id="IPR041599">
    <property type="entry name" value="Gp138_N"/>
</dbReference>
<evidence type="ECO:0000259" key="2">
    <source>
        <dbReference type="Pfam" id="PF18352"/>
    </source>
</evidence>
<proteinExistence type="predicted"/>
<protein>
    <recommendedName>
        <fullName evidence="2">Phage protein Gp138 N-terminal domain-containing protein</fullName>
    </recommendedName>
</protein>
<keyword evidence="4" id="KW-1185">Reference proteome</keyword>
<sequence length="206" mass="22835">MSTRDDVIILNEISEKTKQGAKDEIHTTLLAKITRVNNVKMTCSITFLQPALQQGEQVFPPDTDNVPIKPIFSAGKFMCNVPYAIGDVVKVDFSERSIDEILFLKHKEPTATQDYRQFSFNDGIVVGGFADENKYPEDFYILHTSGTYIRITEEGKILTSGEWTHEGNLTIKGSSTAEDHISDGISGKNHLHGGITIGSSKTQKPE</sequence>
<feature type="compositionally biased region" description="Polar residues" evidence="1">
    <location>
        <begin position="197"/>
        <end position="206"/>
    </location>
</feature>
<dbReference type="HOGENOM" id="CLU_1331168_0_0_0"/>
<gene>
    <name evidence="3" type="ordered locus">Sterm_2822</name>
</gene>
<dbReference type="eggNOG" id="COG4540">
    <property type="taxonomic scope" value="Bacteria"/>
</dbReference>
<dbReference type="Gene3D" id="2.40.50.230">
    <property type="entry name" value="Gp5 N-terminal domain"/>
    <property type="match status" value="1"/>
</dbReference>
<dbReference type="Pfam" id="PF18352">
    <property type="entry name" value="Gp138_N"/>
    <property type="match status" value="1"/>
</dbReference>
<feature type="region of interest" description="Disordered" evidence="1">
    <location>
        <begin position="174"/>
        <end position="206"/>
    </location>
</feature>
<accession>D1AN62</accession>